<sequence>MDNYEERSRRGHKYYSINKNSRLQENELKELKEIGGKKVLKILLANSSNPLMDIESLENSLSPLYSDFNRRTVYSYSLEEEKSLLNLYYGYLQ</sequence>
<dbReference type="EMBL" id="CYZV01000006">
    <property type="protein sequence ID" value="CUN78724.1"/>
    <property type="molecule type" value="Genomic_DNA"/>
</dbReference>
<protein>
    <submittedName>
        <fullName evidence="1">Uncharacterized protein</fullName>
    </submittedName>
</protein>
<evidence type="ECO:0000313" key="2">
    <source>
        <dbReference type="Proteomes" id="UP000095558"/>
    </source>
</evidence>
<dbReference type="AlphaFoldDB" id="A0A173ZR50"/>
<evidence type="ECO:0000313" key="1">
    <source>
        <dbReference type="EMBL" id="CUN78724.1"/>
    </source>
</evidence>
<name>A0A173ZR50_9CLOT</name>
<proteinExistence type="predicted"/>
<dbReference type="RefSeq" id="WP_055275480.1">
    <property type="nucleotide sequence ID" value="NZ_CYZV01000006.1"/>
</dbReference>
<gene>
    <name evidence="1" type="ORF">ERS852470_00715</name>
</gene>
<dbReference type="Proteomes" id="UP000095558">
    <property type="component" value="Unassembled WGS sequence"/>
</dbReference>
<organism evidence="1 2">
    <name type="scientific">Clostridium disporicum</name>
    <dbReference type="NCBI Taxonomy" id="84024"/>
    <lineage>
        <taxon>Bacteria</taxon>
        <taxon>Bacillati</taxon>
        <taxon>Bacillota</taxon>
        <taxon>Clostridia</taxon>
        <taxon>Eubacteriales</taxon>
        <taxon>Clostridiaceae</taxon>
        <taxon>Clostridium</taxon>
    </lineage>
</organism>
<accession>A0A173ZR50</accession>
<reference evidence="1 2" key="1">
    <citation type="submission" date="2015-09" db="EMBL/GenBank/DDBJ databases">
        <authorList>
            <consortium name="Pathogen Informatics"/>
        </authorList>
    </citation>
    <scope>NUCLEOTIDE SEQUENCE [LARGE SCALE GENOMIC DNA]</scope>
    <source>
        <strain evidence="1 2">2789STDY5834855</strain>
    </source>
</reference>